<keyword evidence="1" id="KW-0694">RNA-binding</keyword>
<evidence type="ECO:0000259" key="3">
    <source>
        <dbReference type="Pfam" id="PF05391"/>
    </source>
</evidence>
<protein>
    <submittedName>
        <fullName evidence="4">(rape) hypothetical protein</fullName>
    </submittedName>
</protein>
<dbReference type="GO" id="GO:0003723">
    <property type="term" value="F:RNA binding"/>
    <property type="evidence" value="ECO:0007669"/>
    <property type="project" value="UniProtKB-KW"/>
</dbReference>
<feature type="compositionally biased region" description="Basic and acidic residues" evidence="2">
    <location>
        <begin position="51"/>
        <end position="63"/>
    </location>
</feature>
<dbReference type="Pfam" id="PF05391">
    <property type="entry name" value="Lsm_interact"/>
    <property type="match status" value="1"/>
</dbReference>
<evidence type="ECO:0000256" key="2">
    <source>
        <dbReference type="SAM" id="MobiDB-lite"/>
    </source>
</evidence>
<dbReference type="Proteomes" id="UP001295469">
    <property type="component" value="Chromosome C01"/>
</dbReference>
<feature type="region of interest" description="Disordered" evidence="2">
    <location>
        <begin position="1"/>
        <end position="63"/>
    </location>
</feature>
<sequence length="116" mass="12886">MLLGKKISIARSNPKKGKKDFSRRGNEGSGNSKNASQVSDKAKASLGGETEGEKRGNEVEVRGKNTFAVPRNNEKRFGFINTKLLLLHSFLYTPKPIAADDTPKSNDEFRNMFLKK</sequence>
<evidence type="ECO:0000313" key="4">
    <source>
        <dbReference type="EMBL" id="CAF2071381.1"/>
    </source>
</evidence>
<reference evidence="4" key="1">
    <citation type="submission" date="2021-01" db="EMBL/GenBank/DDBJ databases">
        <authorList>
            <consortium name="Genoscope - CEA"/>
            <person name="William W."/>
        </authorList>
    </citation>
    <scope>NUCLEOTIDE SEQUENCE</scope>
</reference>
<dbReference type="InterPro" id="IPR008669">
    <property type="entry name" value="LSM_interact"/>
</dbReference>
<dbReference type="EMBL" id="HG994365">
    <property type="protein sequence ID" value="CAF2071381.1"/>
    <property type="molecule type" value="Genomic_DNA"/>
</dbReference>
<organism evidence="4">
    <name type="scientific">Brassica napus</name>
    <name type="common">Rape</name>
    <dbReference type="NCBI Taxonomy" id="3708"/>
    <lineage>
        <taxon>Eukaryota</taxon>
        <taxon>Viridiplantae</taxon>
        <taxon>Streptophyta</taxon>
        <taxon>Embryophyta</taxon>
        <taxon>Tracheophyta</taxon>
        <taxon>Spermatophyta</taxon>
        <taxon>Magnoliopsida</taxon>
        <taxon>eudicotyledons</taxon>
        <taxon>Gunneridae</taxon>
        <taxon>Pentapetalae</taxon>
        <taxon>rosids</taxon>
        <taxon>malvids</taxon>
        <taxon>Brassicales</taxon>
        <taxon>Brassicaceae</taxon>
        <taxon>Brassiceae</taxon>
        <taxon>Brassica</taxon>
    </lineage>
</organism>
<gene>
    <name evidence="4" type="ORF">DARMORV10_C01P19550.1</name>
</gene>
<feature type="compositionally biased region" description="Polar residues" evidence="2">
    <location>
        <begin position="29"/>
        <end position="39"/>
    </location>
</feature>
<feature type="domain" description="LSM-interacting" evidence="3">
    <location>
        <begin position="97"/>
        <end position="115"/>
    </location>
</feature>
<proteinExistence type="predicted"/>
<dbReference type="AlphaFoldDB" id="A0A816RBR5"/>
<name>A0A816RBR5_BRANA</name>
<evidence type="ECO:0000256" key="1">
    <source>
        <dbReference type="ARBA" id="ARBA00022884"/>
    </source>
</evidence>
<accession>A0A816RBR5</accession>